<keyword evidence="8" id="KW-0285">Flavoprotein</keyword>
<proteinExistence type="inferred from homology"/>
<comment type="catalytic activity">
    <reaction evidence="17">
        <text>2 nitric oxide + NADPH + 2 O2 = 2 nitrate + NADP(+) + H(+)</text>
        <dbReference type="Rhea" id="RHEA:19465"/>
        <dbReference type="ChEBI" id="CHEBI:15378"/>
        <dbReference type="ChEBI" id="CHEBI:15379"/>
        <dbReference type="ChEBI" id="CHEBI:16480"/>
        <dbReference type="ChEBI" id="CHEBI:17632"/>
        <dbReference type="ChEBI" id="CHEBI:57783"/>
        <dbReference type="ChEBI" id="CHEBI:58349"/>
        <dbReference type="EC" id="1.14.12.17"/>
    </reaction>
</comment>
<dbReference type="GO" id="GO:0009636">
    <property type="term" value="P:response to toxic substance"/>
    <property type="evidence" value="ECO:0007669"/>
    <property type="project" value="UniProtKB-KW"/>
</dbReference>
<evidence type="ECO:0000313" key="22">
    <source>
        <dbReference type="Proteomes" id="UP000026913"/>
    </source>
</evidence>
<dbReference type="InterPro" id="IPR012292">
    <property type="entry name" value="Globin/Proto"/>
</dbReference>
<comment type="catalytic activity">
    <reaction evidence="16">
        <text>2 nitric oxide + NADH + 2 O2 = 2 nitrate + NAD(+) + H(+)</text>
        <dbReference type="Rhea" id="RHEA:19469"/>
        <dbReference type="ChEBI" id="CHEBI:15378"/>
        <dbReference type="ChEBI" id="CHEBI:15379"/>
        <dbReference type="ChEBI" id="CHEBI:16480"/>
        <dbReference type="ChEBI" id="CHEBI:17632"/>
        <dbReference type="ChEBI" id="CHEBI:57540"/>
        <dbReference type="ChEBI" id="CHEBI:57945"/>
        <dbReference type="EC" id="1.14.12.17"/>
    </reaction>
</comment>
<evidence type="ECO:0000256" key="2">
    <source>
        <dbReference type="ARBA" id="ARBA00001974"/>
    </source>
</evidence>
<dbReference type="EMBL" id="CP005960">
    <property type="protein sequence ID" value="AHZ71635.1"/>
    <property type="molecule type" value="Genomic_DNA"/>
</dbReference>
<evidence type="ECO:0000256" key="4">
    <source>
        <dbReference type="ARBA" id="ARBA00012229"/>
    </source>
</evidence>
<gene>
    <name evidence="21" type="ORF">OU5_4556</name>
</gene>
<dbReference type="GO" id="GO:0008941">
    <property type="term" value="F:nitric oxide dioxygenase NAD(P)H activity"/>
    <property type="evidence" value="ECO:0007669"/>
    <property type="project" value="UniProtKB-EC"/>
</dbReference>
<dbReference type="FunFam" id="3.40.50.80:FF:000010">
    <property type="entry name" value="Flavohemoprotein"/>
    <property type="match status" value="1"/>
</dbReference>
<comment type="function">
    <text evidence="15">Is involved in NO detoxification in an aerobic process, termed nitric oxide dioxygenase (NOD) reaction that utilizes O(2) and NAD(P)H to convert NO to nitrate, which protects the bacterium from various noxious nitrogen compounds. Therefore, plays a central role in the inducible response to nitrosative stress.</text>
</comment>
<evidence type="ECO:0000256" key="11">
    <source>
        <dbReference type="ARBA" id="ARBA00022857"/>
    </source>
</evidence>
<dbReference type="FunFam" id="1.10.490.10:FF:000003">
    <property type="entry name" value="Flavohemoprotein"/>
    <property type="match status" value="1"/>
</dbReference>
<dbReference type="InterPro" id="IPR017927">
    <property type="entry name" value="FAD-bd_FR_type"/>
</dbReference>
<dbReference type="InterPro" id="IPR001433">
    <property type="entry name" value="OxRdtase_FAD/NAD-bd"/>
</dbReference>
<comment type="similarity">
    <text evidence="3">In the C-terminal section; belongs to the flavoprotein pyridine nucleotide cytochrome reductase family.</text>
</comment>
<dbReference type="GO" id="GO:0071500">
    <property type="term" value="P:cellular response to nitrosative stress"/>
    <property type="evidence" value="ECO:0007669"/>
    <property type="project" value="TreeGrafter"/>
</dbReference>
<organism evidence="21 22">
    <name type="scientific">Pseudomonas mandelii JR-1</name>
    <dbReference type="NCBI Taxonomy" id="1147786"/>
    <lineage>
        <taxon>Bacteria</taxon>
        <taxon>Pseudomonadati</taxon>
        <taxon>Pseudomonadota</taxon>
        <taxon>Gammaproteobacteria</taxon>
        <taxon>Pseudomonadales</taxon>
        <taxon>Pseudomonadaceae</taxon>
        <taxon>Pseudomonas</taxon>
    </lineage>
</organism>
<dbReference type="GO" id="GO:0020037">
    <property type="term" value="F:heme binding"/>
    <property type="evidence" value="ECO:0007669"/>
    <property type="project" value="InterPro"/>
</dbReference>
<dbReference type="HOGENOM" id="CLU_003827_12_0_6"/>
<dbReference type="EC" id="1.14.12.17" evidence="4"/>
<dbReference type="InterPro" id="IPR000971">
    <property type="entry name" value="Globin"/>
</dbReference>
<comment type="similarity">
    <text evidence="18">Belongs to the globin family.</text>
</comment>
<evidence type="ECO:0000259" key="19">
    <source>
        <dbReference type="PROSITE" id="PS01033"/>
    </source>
</evidence>
<comment type="cofactor">
    <cofactor evidence="2">
        <name>FAD</name>
        <dbReference type="ChEBI" id="CHEBI:57692"/>
    </cofactor>
</comment>
<dbReference type="Gene3D" id="2.40.30.10">
    <property type="entry name" value="Translation factors"/>
    <property type="match status" value="1"/>
</dbReference>
<dbReference type="Pfam" id="PF00042">
    <property type="entry name" value="Globin"/>
    <property type="match status" value="1"/>
</dbReference>
<comment type="cofactor">
    <cofactor evidence="1">
        <name>heme b</name>
        <dbReference type="ChEBI" id="CHEBI:60344"/>
    </cofactor>
</comment>
<dbReference type="GO" id="GO:0019825">
    <property type="term" value="F:oxygen binding"/>
    <property type="evidence" value="ECO:0007669"/>
    <property type="project" value="InterPro"/>
</dbReference>
<dbReference type="AlphaFoldDB" id="A0A024EGD5"/>
<feature type="domain" description="Globin" evidence="19">
    <location>
        <begin position="1"/>
        <end position="139"/>
    </location>
</feature>
<dbReference type="GO" id="GO:0071949">
    <property type="term" value="F:FAD binding"/>
    <property type="evidence" value="ECO:0007669"/>
    <property type="project" value="TreeGrafter"/>
</dbReference>
<keyword evidence="14" id="KW-0520">NAD</keyword>
<sequence>MLSVQDRAIVKSTVPLLESGGEALITHFYRMMLSEYPEVRPLFNQAHQASGDQPRALANGVLMYARHIDQLDQLGDLVAKIINKHVALQILPEHYPIVGTCLLRAISEVLGEEIATPEVMSAWGAAYGQLADILIGAETSIYDQKEQAPGGWRGAREFIVAAKVEESAEITSFYFEPADKGAILAAEPGQYIGMKLILDGEEIRRNYSLSALANKGQYRISVKRETGGRASNHLHDQLHVGSSIQLFPPSGEFTLTASDKPLVLISGGVGITPTLAMLEAALATERPVHFIHCARNGSVHAFRDWIDGLAERHPQLKRFYCYAEDDGVSPAADTVGLLSREQLGEWLPEQRDLDAYFLGPKGFMAAIKRHLKALGVPEKQSRYEFFGPASALE</sequence>
<evidence type="ECO:0000256" key="15">
    <source>
        <dbReference type="ARBA" id="ARBA00025094"/>
    </source>
</evidence>
<keyword evidence="7 18" id="KW-0561">Oxygen transport</keyword>
<name>A0A024EGD5_9PSED</name>
<dbReference type="GeneID" id="46430345"/>
<dbReference type="KEGG" id="pman:OU5_4556"/>
<feature type="domain" description="FAD-binding FR-type" evidence="20">
    <location>
        <begin position="153"/>
        <end position="256"/>
    </location>
</feature>
<dbReference type="SUPFAM" id="SSF63380">
    <property type="entry name" value="Riboflavin synthase domain-like"/>
    <property type="match status" value="1"/>
</dbReference>
<dbReference type="RefSeq" id="WP_010458067.1">
    <property type="nucleotide sequence ID" value="NZ_CP005960.1"/>
</dbReference>
<dbReference type="InterPro" id="IPR039261">
    <property type="entry name" value="FNR_nucleotide-bd"/>
</dbReference>
<dbReference type="NCBIfam" id="NF009805">
    <property type="entry name" value="PRK13289.1"/>
    <property type="match status" value="1"/>
</dbReference>
<dbReference type="PRINTS" id="PR00409">
    <property type="entry name" value="PHDIOXRDTASE"/>
</dbReference>
<dbReference type="PANTHER" id="PTHR43396">
    <property type="entry name" value="FLAVOHEMOPROTEIN"/>
    <property type="match status" value="1"/>
</dbReference>
<keyword evidence="12" id="KW-0560">Oxidoreductase</keyword>
<evidence type="ECO:0000256" key="16">
    <source>
        <dbReference type="ARBA" id="ARBA00048649"/>
    </source>
</evidence>
<reference evidence="21 22" key="1">
    <citation type="journal article" date="2012" name="J. Bacteriol.">
        <title>Genome sequence of cold-adapted Pseudomonas mandelii strain JR-1.</title>
        <authorList>
            <person name="Jang S.H."/>
            <person name="Kim J."/>
            <person name="Kim J."/>
            <person name="Hong S."/>
            <person name="Lee C."/>
        </authorList>
    </citation>
    <scope>NUCLEOTIDE SEQUENCE [LARGE SCALE GENOMIC DNA]</scope>
    <source>
        <strain evidence="21 22">JR-1</strain>
    </source>
</reference>
<keyword evidence="21" id="KW-0223">Dioxygenase</keyword>
<evidence type="ECO:0000256" key="5">
    <source>
        <dbReference type="ARBA" id="ARBA00022575"/>
    </source>
</evidence>
<dbReference type="GO" id="GO:0046872">
    <property type="term" value="F:metal ion binding"/>
    <property type="evidence" value="ECO:0007669"/>
    <property type="project" value="UniProtKB-KW"/>
</dbReference>
<dbReference type="OrthoDB" id="9801223at2"/>
<evidence type="ECO:0000256" key="14">
    <source>
        <dbReference type="ARBA" id="ARBA00023027"/>
    </source>
</evidence>
<dbReference type="CDD" id="cd14780">
    <property type="entry name" value="HmpPa-globin-like"/>
    <property type="match status" value="1"/>
</dbReference>
<keyword evidence="10" id="KW-0274">FAD</keyword>
<dbReference type="PANTHER" id="PTHR43396:SF3">
    <property type="entry name" value="FLAVOHEMOPROTEIN"/>
    <property type="match status" value="1"/>
</dbReference>
<evidence type="ECO:0000256" key="3">
    <source>
        <dbReference type="ARBA" id="ARBA00006401"/>
    </source>
</evidence>
<dbReference type="InterPro" id="IPR009050">
    <property type="entry name" value="Globin-like_sf"/>
</dbReference>
<evidence type="ECO:0000259" key="20">
    <source>
        <dbReference type="PROSITE" id="PS51384"/>
    </source>
</evidence>
<evidence type="ECO:0000256" key="7">
    <source>
        <dbReference type="ARBA" id="ARBA00022621"/>
    </source>
</evidence>
<dbReference type="Proteomes" id="UP000026913">
    <property type="component" value="Chromosome"/>
</dbReference>
<dbReference type="Pfam" id="PF00970">
    <property type="entry name" value="FAD_binding_6"/>
    <property type="match status" value="1"/>
</dbReference>
<evidence type="ECO:0000256" key="6">
    <source>
        <dbReference type="ARBA" id="ARBA00022617"/>
    </source>
</evidence>
<dbReference type="SUPFAM" id="SSF46458">
    <property type="entry name" value="Globin-like"/>
    <property type="match status" value="1"/>
</dbReference>
<evidence type="ECO:0000256" key="13">
    <source>
        <dbReference type="ARBA" id="ARBA00023004"/>
    </source>
</evidence>
<evidence type="ECO:0000256" key="1">
    <source>
        <dbReference type="ARBA" id="ARBA00001970"/>
    </source>
</evidence>
<evidence type="ECO:0000313" key="21">
    <source>
        <dbReference type="EMBL" id="AHZ71635.1"/>
    </source>
</evidence>
<evidence type="ECO:0000256" key="18">
    <source>
        <dbReference type="RuleBase" id="RU000356"/>
    </source>
</evidence>
<keyword evidence="9" id="KW-0479">Metal-binding</keyword>
<evidence type="ECO:0000256" key="12">
    <source>
        <dbReference type="ARBA" id="ARBA00023002"/>
    </source>
</evidence>
<evidence type="ECO:0000256" key="10">
    <source>
        <dbReference type="ARBA" id="ARBA00022827"/>
    </source>
</evidence>
<dbReference type="Gene3D" id="1.10.490.10">
    <property type="entry name" value="Globins"/>
    <property type="match status" value="1"/>
</dbReference>
<dbReference type="GO" id="GO:0046210">
    <property type="term" value="P:nitric oxide catabolic process"/>
    <property type="evidence" value="ECO:0007669"/>
    <property type="project" value="TreeGrafter"/>
</dbReference>
<dbReference type="InterPro" id="IPR017938">
    <property type="entry name" value="Riboflavin_synthase-like_b-brl"/>
</dbReference>
<dbReference type="SUPFAM" id="SSF52343">
    <property type="entry name" value="Ferredoxin reductase-like, C-terminal NADP-linked domain"/>
    <property type="match status" value="1"/>
</dbReference>
<dbReference type="InterPro" id="IPR008333">
    <property type="entry name" value="Cbr1-like_FAD-bd_dom"/>
</dbReference>
<dbReference type="PROSITE" id="PS01033">
    <property type="entry name" value="GLOBIN"/>
    <property type="match status" value="1"/>
</dbReference>
<evidence type="ECO:0000256" key="8">
    <source>
        <dbReference type="ARBA" id="ARBA00022630"/>
    </source>
</evidence>
<keyword evidence="13" id="KW-0408">Iron</keyword>
<dbReference type="CDD" id="cd06184">
    <property type="entry name" value="flavohem_like_fad_nad_binding"/>
    <property type="match status" value="1"/>
</dbReference>
<keyword evidence="5" id="KW-0216">Detoxification</keyword>
<dbReference type="Gene3D" id="3.40.50.80">
    <property type="entry name" value="Nucleotide-binding domain of ferredoxin-NADP reductase (FNR) module"/>
    <property type="match status" value="1"/>
</dbReference>
<dbReference type="Pfam" id="PF00175">
    <property type="entry name" value="NAD_binding_1"/>
    <property type="match status" value="1"/>
</dbReference>
<accession>A0A024EGD5</accession>
<evidence type="ECO:0000256" key="9">
    <source>
        <dbReference type="ARBA" id="ARBA00022723"/>
    </source>
</evidence>
<keyword evidence="18" id="KW-0813">Transport</keyword>
<keyword evidence="11" id="KW-0521">NADP</keyword>
<protein>
    <recommendedName>
        <fullName evidence="4">nitric oxide dioxygenase</fullName>
        <ecNumber evidence="4">1.14.12.17</ecNumber>
    </recommendedName>
</protein>
<dbReference type="PROSITE" id="PS51384">
    <property type="entry name" value="FAD_FR"/>
    <property type="match status" value="1"/>
</dbReference>
<dbReference type="GO" id="GO:0005344">
    <property type="term" value="F:oxygen carrier activity"/>
    <property type="evidence" value="ECO:0007669"/>
    <property type="project" value="UniProtKB-KW"/>
</dbReference>
<evidence type="ECO:0000256" key="17">
    <source>
        <dbReference type="ARBA" id="ARBA00049433"/>
    </source>
</evidence>
<keyword evidence="6 18" id="KW-0349">Heme</keyword>